<dbReference type="Gene3D" id="2.60.120.260">
    <property type="entry name" value="Galactose-binding domain-like"/>
    <property type="match status" value="1"/>
</dbReference>
<sequence length="46" mass="5168">MSGMDNSGTGRVVRFTPRTVTWTRFEITSTATNRNAGLSEIEVYRT</sequence>
<protein>
    <recommendedName>
        <fullName evidence="1">DUF7402 domain-containing protein</fullName>
    </recommendedName>
</protein>
<dbReference type="InterPro" id="IPR055826">
    <property type="entry name" value="DUF7402"/>
</dbReference>
<dbReference type="Proteomes" id="UP001597045">
    <property type="component" value="Unassembled WGS sequence"/>
</dbReference>
<reference evidence="3" key="1">
    <citation type="journal article" date="2019" name="Int. J. Syst. Evol. Microbiol.">
        <title>The Global Catalogue of Microorganisms (GCM) 10K type strain sequencing project: providing services to taxonomists for standard genome sequencing and annotation.</title>
        <authorList>
            <consortium name="The Broad Institute Genomics Platform"/>
            <consortium name="The Broad Institute Genome Sequencing Center for Infectious Disease"/>
            <person name="Wu L."/>
            <person name="Ma J."/>
        </authorList>
    </citation>
    <scope>NUCLEOTIDE SEQUENCE [LARGE SCALE GENOMIC DNA]</scope>
    <source>
        <strain evidence="3">JCM 31486</strain>
    </source>
</reference>
<proteinExistence type="predicted"/>
<accession>A0ABW3MHA0</accession>
<name>A0ABW3MHA0_9PSEU</name>
<evidence type="ECO:0000259" key="1">
    <source>
        <dbReference type="Pfam" id="PF24135"/>
    </source>
</evidence>
<keyword evidence="3" id="KW-1185">Reference proteome</keyword>
<organism evidence="2 3">
    <name type="scientific">Kibdelosporangium lantanae</name>
    <dbReference type="NCBI Taxonomy" id="1497396"/>
    <lineage>
        <taxon>Bacteria</taxon>
        <taxon>Bacillati</taxon>
        <taxon>Actinomycetota</taxon>
        <taxon>Actinomycetes</taxon>
        <taxon>Pseudonocardiales</taxon>
        <taxon>Pseudonocardiaceae</taxon>
        <taxon>Kibdelosporangium</taxon>
    </lineage>
</organism>
<dbReference type="EMBL" id="JBHTIS010002185">
    <property type="protein sequence ID" value="MFD1049447.1"/>
    <property type="molecule type" value="Genomic_DNA"/>
</dbReference>
<comment type="caution">
    <text evidence="2">The sequence shown here is derived from an EMBL/GenBank/DDBJ whole genome shotgun (WGS) entry which is preliminary data.</text>
</comment>
<evidence type="ECO:0000313" key="2">
    <source>
        <dbReference type="EMBL" id="MFD1049447.1"/>
    </source>
</evidence>
<evidence type="ECO:0000313" key="3">
    <source>
        <dbReference type="Proteomes" id="UP001597045"/>
    </source>
</evidence>
<gene>
    <name evidence="2" type="ORF">ACFQ1S_29890</name>
</gene>
<feature type="domain" description="DUF7402" evidence="1">
    <location>
        <begin position="4"/>
        <end position="44"/>
    </location>
</feature>
<dbReference type="Pfam" id="PF24135">
    <property type="entry name" value="DUF7402"/>
    <property type="match status" value="1"/>
</dbReference>